<dbReference type="EMBL" id="QJTJ01000005">
    <property type="protein sequence ID" value="PYF07327.1"/>
    <property type="molecule type" value="Genomic_DNA"/>
</dbReference>
<comment type="caution">
    <text evidence="2">The sequence shown here is derived from an EMBL/GenBank/DDBJ whole genome shotgun (WGS) entry which is preliminary data.</text>
</comment>
<dbReference type="OrthoDB" id="2739784at2"/>
<evidence type="ECO:0000313" key="3">
    <source>
        <dbReference type="Proteomes" id="UP000247416"/>
    </source>
</evidence>
<dbReference type="AlphaFoldDB" id="A0A318TTZ3"/>
<feature type="coiled-coil region" evidence="1">
    <location>
        <begin position="21"/>
        <end position="60"/>
    </location>
</feature>
<evidence type="ECO:0000256" key="1">
    <source>
        <dbReference type="SAM" id="Coils"/>
    </source>
</evidence>
<organism evidence="2 3">
    <name type="scientific">Ureibacillus chungkukjangi</name>
    <dbReference type="NCBI Taxonomy" id="1202712"/>
    <lineage>
        <taxon>Bacteria</taxon>
        <taxon>Bacillati</taxon>
        <taxon>Bacillota</taxon>
        <taxon>Bacilli</taxon>
        <taxon>Bacillales</taxon>
        <taxon>Caryophanaceae</taxon>
        <taxon>Ureibacillus</taxon>
    </lineage>
</organism>
<gene>
    <name evidence="2" type="ORF">BJ095_105117</name>
</gene>
<dbReference type="RefSeq" id="WP_107933351.1">
    <property type="nucleotide sequence ID" value="NZ_CP085009.1"/>
</dbReference>
<keyword evidence="1" id="KW-0175">Coiled coil</keyword>
<proteinExistence type="predicted"/>
<protein>
    <submittedName>
        <fullName evidence="2">Spore coat protein W</fullName>
    </submittedName>
</protein>
<sequence length="66" mass="7436">MSENPKAIPNKVVDLLVSEVLRKNNVNIDSAKSNLNDEQKKAIKDLVEELKTQVDSFVNQSPDKKE</sequence>
<keyword evidence="2" id="KW-0946">Virion</keyword>
<reference evidence="2 3" key="1">
    <citation type="submission" date="2018-06" db="EMBL/GenBank/DDBJ databases">
        <title>Genomic Encyclopedia of Archaeal and Bacterial Type Strains, Phase II (KMG-II): from individual species to whole genera.</title>
        <authorList>
            <person name="Goeker M."/>
        </authorList>
    </citation>
    <scope>NUCLEOTIDE SEQUENCE [LARGE SCALE GENOMIC DNA]</scope>
    <source>
        <strain evidence="2 3">KACC 16626</strain>
    </source>
</reference>
<dbReference type="Proteomes" id="UP000247416">
    <property type="component" value="Unassembled WGS sequence"/>
</dbReference>
<evidence type="ECO:0000313" key="2">
    <source>
        <dbReference type="EMBL" id="PYF07327.1"/>
    </source>
</evidence>
<name>A0A318TTZ3_9BACL</name>
<accession>A0A318TTZ3</accession>
<keyword evidence="2" id="KW-0167">Capsid protein</keyword>
<keyword evidence="3" id="KW-1185">Reference proteome</keyword>